<dbReference type="PANTHER" id="PTHR13136">
    <property type="entry name" value="TESTIS DEVELOPMENT PROTEIN PRTD"/>
    <property type="match status" value="1"/>
</dbReference>
<keyword evidence="3" id="KW-1185">Reference proteome</keyword>
<comment type="caution">
    <text evidence="2">The sequence shown here is derived from an EMBL/GenBank/DDBJ whole genome shotgun (WGS) entry which is preliminary data.</text>
</comment>
<dbReference type="InParanoid" id="A0A0V1BST1"/>
<evidence type="ECO:0000313" key="3">
    <source>
        <dbReference type="Proteomes" id="UP000054776"/>
    </source>
</evidence>
<dbReference type="STRING" id="6334.A0A0V1BST1"/>
<dbReference type="GO" id="GO:0044545">
    <property type="term" value="C:NSL complex"/>
    <property type="evidence" value="ECO:0007669"/>
    <property type="project" value="TreeGrafter"/>
</dbReference>
<name>A0A0V1BST1_TRISP</name>
<organism evidence="2 3">
    <name type="scientific">Trichinella spiralis</name>
    <name type="common">Trichina worm</name>
    <dbReference type="NCBI Taxonomy" id="6334"/>
    <lineage>
        <taxon>Eukaryota</taxon>
        <taxon>Metazoa</taxon>
        <taxon>Ecdysozoa</taxon>
        <taxon>Nematoda</taxon>
        <taxon>Enoplea</taxon>
        <taxon>Dorylaimia</taxon>
        <taxon>Trichinellida</taxon>
        <taxon>Trichinellidae</taxon>
        <taxon>Trichinella</taxon>
    </lineage>
</organism>
<protein>
    <submittedName>
        <fullName evidence="2">KAT8 regulatory NSL complex subunit 3</fullName>
    </submittedName>
</protein>
<dbReference type="PANTHER" id="PTHR13136:SF16">
    <property type="entry name" value="KAT8 REGULATORY NSL COMPLEX SUBUNIT 3"/>
    <property type="match status" value="1"/>
</dbReference>
<evidence type="ECO:0000313" key="2">
    <source>
        <dbReference type="EMBL" id="KRY39810.1"/>
    </source>
</evidence>
<proteinExistence type="predicted"/>
<dbReference type="OrthoDB" id="6415022at2759"/>
<dbReference type="GO" id="GO:0045944">
    <property type="term" value="P:positive regulation of transcription by RNA polymerase II"/>
    <property type="evidence" value="ECO:0007669"/>
    <property type="project" value="TreeGrafter"/>
</dbReference>
<evidence type="ECO:0000259" key="1">
    <source>
        <dbReference type="Pfam" id="PF23154"/>
    </source>
</evidence>
<gene>
    <name evidence="2" type="primary">Kansl3</name>
    <name evidence="2" type="ORF">T01_7365</name>
</gene>
<reference evidence="2 3" key="1">
    <citation type="submission" date="2015-01" db="EMBL/GenBank/DDBJ databases">
        <title>Evolution of Trichinella species and genotypes.</title>
        <authorList>
            <person name="Korhonen P.K."/>
            <person name="Edoardo P."/>
            <person name="Giuseppe L.R."/>
            <person name="Gasser R.B."/>
        </authorList>
    </citation>
    <scope>NUCLEOTIDE SEQUENCE [LARGE SCALE GENOMIC DNA]</scope>
    <source>
        <strain evidence="2">ISS3</strain>
    </source>
</reference>
<sequence length="696" mass="80585">MSKPFQSTLVALESFSRNPVRKIHRCSTPSLSLACCNPNKWLIYKHSSLLQLDAKRQSTLKYSTLVHIAMGEASNTNEIPRLTQQLSTGAPNSEHLITLYEALQQNSRKTRSGAYFLYSQAEEKDTDEFPHIYYQSLPKRPPYSEPRIQRLFHYQPWPTAALPPNISPTERIEGRYFTGVPDNTVEDIGLDYTWRWATKSAKDIRSICAGENYNDLPLCTVWEELVLRKSSENEACYVQSISDVIKKFMLFKLSTKMVYNEHLLVSEKLKKSAHELLDFWCSMYLFKVDVRKVHRLFLTSLPEPYLICYLCILKTMKHERSELVRKVVLPKDNTSSIDACLTQLMGIKSINRTKVNFPYKIPQSFRMDVLMVLFWPTVKFAGEQSIYSYDNCKYFFECLLPGYCKCIDIKCPSMKEERFAKKFLDEYMASMQSKFYAVDFYFIYYLIAKQLQDKRVILVGWHLSCEVVIELLESSSAWGAVLFGFTNKCDKDSDGVRCSQLLYVKIVYPRLLKVEQPVLFVVGERARQCDIHQLNTMLNTMKHPKTKAIVIGHANDQLHMDSATLYELHINQMIVNHCLLERVLDYVHYILIREAPSLNEVREFTSGGRPIRRSQKHFEQGVWFTKDATSASTSFSQTTASDRREYDLSESAAQLAVEPRTSDIQSARGRSIKKPPKFFVIEQNVINGNGLWTRLR</sequence>
<dbReference type="InterPro" id="IPR026555">
    <property type="entry name" value="NSL3/Tex30"/>
</dbReference>
<dbReference type="InterPro" id="IPR056519">
    <property type="entry name" value="KANSL3_1st"/>
</dbReference>
<accession>A0A0V1BST1</accession>
<feature type="domain" description="KANSL3 helical" evidence="1">
    <location>
        <begin position="230"/>
        <end position="332"/>
    </location>
</feature>
<dbReference type="Proteomes" id="UP000054776">
    <property type="component" value="Unassembled WGS sequence"/>
</dbReference>
<dbReference type="EMBL" id="JYDH01000016">
    <property type="protein sequence ID" value="KRY39810.1"/>
    <property type="molecule type" value="Genomic_DNA"/>
</dbReference>
<dbReference type="AlphaFoldDB" id="A0A0V1BST1"/>
<dbReference type="Pfam" id="PF23154">
    <property type="entry name" value="KANSL3_1st"/>
    <property type="match status" value="1"/>
</dbReference>